<reference evidence="9 10" key="1">
    <citation type="submission" date="2018-10" db="EMBL/GenBank/DDBJ databases">
        <title>Genomic Encyclopedia of Type Strains, Phase IV (KMG-IV): sequencing the most valuable type-strain genomes for metagenomic binning, comparative biology and taxonomic classification.</title>
        <authorList>
            <person name="Goeker M."/>
        </authorList>
    </citation>
    <scope>NUCLEOTIDE SEQUENCE [LARGE SCALE GENOMIC DNA]</scope>
    <source>
        <strain evidence="9 10">DSM 25080</strain>
    </source>
</reference>
<comment type="caution">
    <text evidence="9">The sequence shown here is derived from an EMBL/GenBank/DDBJ whole genome shotgun (WGS) entry which is preliminary data.</text>
</comment>
<protein>
    <submittedName>
        <fullName evidence="9">Cbb3-type cytochrome c oxidase subunit III</fullName>
    </submittedName>
</protein>
<evidence type="ECO:0000313" key="10">
    <source>
        <dbReference type="Proteomes" id="UP000267187"/>
    </source>
</evidence>
<evidence type="ECO:0000256" key="5">
    <source>
        <dbReference type="ARBA" id="ARBA00023004"/>
    </source>
</evidence>
<dbReference type="AlphaFoldDB" id="A0A3L9ZZY2"/>
<dbReference type="SUPFAM" id="SSF46626">
    <property type="entry name" value="Cytochrome c"/>
    <property type="match status" value="1"/>
</dbReference>
<evidence type="ECO:0000256" key="7">
    <source>
        <dbReference type="SAM" id="MobiDB-lite"/>
    </source>
</evidence>
<feature type="region of interest" description="Disordered" evidence="7">
    <location>
        <begin position="53"/>
        <end position="75"/>
    </location>
</feature>
<keyword evidence="1" id="KW-0813">Transport</keyword>
<dbReference type="InterPro" id="IPR036909">
    <property type="entry name" value="Cyt_c-like_dom_sf"/>
</dbReference>
<keyword evidence="2 6" id="KW-0349">Heme</keyword>
<dbReference type="PROSITE" id="PS51007">
    <property type="entry name" value="CYTC"/>
    <property type="match status" value="1"/>
</dbReference>
<dbReference type="Pfam" id="PF13442">
    <property type="entry name" value="Cytochrome_CBB3"/>
    <property type="match status" value="1"/>
</dbReference>
<keyword evidence="5 6" id="KW-0408">Iron</keyword>
<gene>
    <name evidence="9" type="ORF">DFR27_2494</name>
</gene>
<dbReference type="InterPro" id="IPR002323">
    <property type="entry name" value="Cyt_CIE"/>
</dbReference>
<feature type="domain" description="Cytochrome c" evidence="8">
    <location>
        <begin position="36"/>
        <end position="115"/>
    </location>
</feature>
<dbReference type="GO" id="GO:0009055">
    <property type="term" value="F:electron transfer activity"/>
    <property type="evidence" value="ECO:0007669"/>
    <property type="project" value="InterPro"/>
</dbReference>
<evidence type="ECO:0000256" key="2">
    <source>
        <dbReference type="ARBA" id="ARBA00022617"/>
    </source>
</evidence>
<evidence type="ECO:0000256" key="3">
    <source>
        <dbReference type="ARBA" id="ARBA00022723"/>
    </source>
</evidence>
<evidence type="ECO:0000256" key="6">
    <source>
        <dbReference type="PROSITE-ProRule" id="PRU00433"/>
    </source>
</evidence>
<organism evidence="9 10">
    <name type="scientific">Umboniibacter marinipuniceus</name>
    <dbReference type="NCBI Taxonomy" id="569599"/>
    <lineage>
        <taxon>Bacteria</taxon>
        <taxon>Pseudomonadati</taxon>
        <taxon>Pseudomonadota</taxon>
        <taxon>Gammaproteobacteria</taxon>
        <taxon>Cellvibrionales</taxon>
        <taxon>Cellvibrionaceae</taxon>
        <taxon>Umboniibacter</taxon>
    </lineage>
</organism>
<dbReference type="Gene3D" id="1.10.760.10">
    <property type="entry name" value="Cytochrome c-like domain"/>
    <property type="match status" value="1"/>
</dbReference>
<dbReference type="InterPro" id="IPR009056">
    <property type="entry name" value="Cyt_c-like_dom"/>
</dbReference>
<keyword evidence="3 6" id="KW-0479">Metal-binding</keyword>
<accession>A0A3L9ZZY2</accession>
<evidence type="ECO:0000313" key="9">
    <source>
        <dbReference type="EMBL" id="RMA77674.1"/>
    </source>
</evidence>
<proteinExistence type="predicted"/>
<name>A0A3L9ZZY2_9GAMM</name>
<sequence length="122" mass="13391">MGCQLVMRSKFILISLASTIPLVGCDASQHSKASETPLTTEARYFQSCASCHESGRAGAPKRSAPSDWAKRSHKSEDQMLRSVIEGYRGMPARGMCVDCTDEELRELVKFLNPLSVVEPEAN</sequence>
<keyword evidence="4" id="KW-0249">Electron transport</keyword>
<evidence type="ECO:0000256" key="4">
    <source>
        <dbReference type="ARBA" id="ARBA00022982"/>
    </source>
</evidence>
<dbReference type="PANTHER" id="PTHR40942">
    <property type="match status" value="1"/>
</dbReference>
<dbReference type="Proteomes" id="UP000267187">
    <property type="component" value="Unassembled WGS sequence"/>
</dbReference>
<dbReference type="PANTHER" id="PTHR40942:SF4">
    <property type="entry name" value="CYTOCHROME C5"/>
    <property type="match status" value="1"/>
</dbReference>
<dbReference type="PRINTS" id="PR00607">
    <property type="entry name" value="CYTCHROMECIE"/>
</dbReference>
<dbReference type="GO" id="GO:0020037">
    <property type="term" value="F:heme binding"/>
    <property type="evidence" value="ECO:0007669"/>
    <property type="project" value="InterPro"/>
</dbReference>
<keyword evidence="10" id="KW-1185">Reference proteome</keyword>
<evidence type="ECO:0000256" key="1">
    <source>
        <dbReference type="ARBA" id="ARBA00022448"/>
    </source>
</evidence>
<evidence type="ECO:0000259" key="8">
    <source>
        <dbReference type="PROSITE" id="PS51007"/>
    </source>
</evidence>
<dbReference type="EMBL" id="REFJ01000007">
    <property type="protein sequence ID" value="RMA77674.1"/>
    <property type="molecule type" value="Genomic_DNA"/>
</dbReference>
<dbReference type="GO" id="GO:0005506">
    <property type="term" value="F:iron ion binding"/>
    <property type="evidence" value="ECO:0007669"/>
    <property type="project" value="InterPro"/>
</dbReference>